<evidence type="ECO:0000256" key="1">
    <source>
        <dbReference type="ARBA" id="ARBA00009437"/>
    </source>
</evidence>
<reference evidence="7 8" key="1">
    <citation type="submission" date="2014-05" db="EMBL/GenBank/DDBJ databases">
        <title>ATOL: Assembling a taxonomically balanced genome-scale reconstruction of the evolutionary history of the Enterobacteriaceae.</title>
        <authorList>
            <person name="Plunkett G.III."/>
            <person name="Neeno-Eckwall E.C."/>
            <person name="Glasner J.D."/>
            <person name="Perna N.T."/>
        </authorList>
    </citation>
    <scope>NUCLEOTIDE SEQUENCE [LARGE SCALE GENOMIC DNA]</scope>
    <source>
        <strain evidence="7 8">ATCC 33852</strain>
    </source>
</reference>
<keyword evidence="5" id="KW-0804">Transcription</keyword>
<dbReference type="SUPFAM" id="SSF53850">
    <property type="entry name" value="Periplasmic binding protein-like II"/>
    <property type="match status" value="1"/>
</dbReference>
<dbReference type="PANTHER" id="PTHR30537">
    <property type="entry name" value="HTH-TYPE TRANSCRIPTIONAL REGULATOR"/>
    <property type="match status" value="1"/>
</dbReference>
<dbReference type="GO" id="GO:0003677">
    <property type="term" value="F:DNA binding"/>
    <property type="evidence" value="ECO:0007669"/>
    <property type="project" value="UniProtKB-KW"/>
</dbReference>
<evidence type="ECO:0000256" key="5">
    <source>
        <dbReference type="ARBA" id="ARBA00023163"/>
    </source>
</evidence>
<dbReference type="SUPFAM" id="SSF46785">
    <property type="entry name" value="Winged helix' DNA-binding domain"/>
    <property type="match status" value="1"/>
</dbReference>
<dbReference type="InterPro" id="IPR000847">
    <property type="entry name" value="LysR_HTH_N"/>
</dbReference>
<dbReference type="RefSeq" id="WP_034792217.1">
    <property type="nucleotide sequence ID" value="NZ_JMPJ01000063.1"/>
</dbReference>
<dbReference type="FunFam" id="1.10.10.10:FF:000001">
    <property type="entry name" value="LysR family transcriptional regulator"/>
    <property type="match status" value="1"/>
</dbReference>
<dbReference type="GeneID" id="78382862"/>
<dbReference type="OrthoDB" id="5671700at2"/>
<dbReference type="Proteomes" id="UP000028640">
    <property type="component" value="Unassembled WGS sequence"/>
</dbReference>
<feature type="domain" description="HTH lysR-type" evidence="6">
    <location>
        <begin position="8"/>
        <end position="65"/>
    </location>
</feature>
<sequence>MQRDFDDIMLGSLELFCLAAETGGFSKAATQAGVTPAAVSRAVSRLEERLGVRLFVRTTRQIRLTEAGEQYRAQCLAALTLLKDAEMSLSGQQSQPAGKVRLSMPTAYAHWRVLPLLARFQTLYPQLAVDTHISNRNIDFFEEGFDLAIRGKAPAESNMIARKIEDAELIVVASPHYLASAPALKTPDDLTQHRCIGYELSSNGRPLPWLFQQQGEVSERVMDHHITCSEDYIGGLTLARHGAGLFQIYRFVAQEDLNSGQLVEVLQEFGGTRRPFYLLYPHARFLPLRTRTMIDFLLAALRH</sequence>
<comment type="similarity">
    <text evidence="1">Belongs to the LysR transcriptional regulatory family.</text>
</comment>
<dbReference type="CDD" id="cd08422">
    <property type="entry name" value="PBP2_CrgA_like"/>
    <property type="match status" value="1"/>
</dbReference>
<dbReference type="Gene3D" id="3.40.190.290">
    <property type="match status" value="1"/>
</dbReference>
<dbReference type="PANTHER" id="PTHR30537:SF5">
    <property type="entry name" value="HTH-TYPE TRANSCRIPTIONAL ACTIVATOR TTDR-RELATED"/>
    <property type="match status" value="1"/>
</dbReference>
<gene>
    <name evidence="7" type="ORF">GEAM_2643</name>
</gene>
<keyword evidence="2" id="KW-0678">Repressor</keyword>
<evidence type="ECO:0000256" key="3">
    <source>
        <dbReference type="ARBA" id="ARBA00023015"/>
    </source>
</evidence>
<dbReference type="InterPro" id="IPR036388">
    <property type="entry name" value="WH-like_DNA-bd_sf"/>
</dbReference>
<dbReference type="GO" id="GO:0003700">
    <property type="term" value="F:DNA-binding transcription factor activity"/>
    <property type="evidence" value="ECO:0007669"/>
    <property type="project" value="InterPro"/>
</dbReference>
<dbReference type="InterPro" id="IPR005119">
    <property type="entry name" value="LysR_subst-bd"/>
</dbReference>
<keyword evidence="4" id="KW-0238">DNA-binding</keyword>
<proteinExistence type="inferred from homology"/>
<evidence type="ECO:0000256" key="2">
    <source>
        <dbReference type="ARBA" id="ARBA00022491"/>
    </source>
</evidence>
<dbReference type="AlphaFoldDB" id="A0A085G815"/>
<keyword evidence="3" id="KW-0805">Transcription regulation</keyword>
<evidence type="ECO:0000259" key="6">
    <source>
        <dbReference type="PROSITE" id="PS50931"/>
    </source>
</evidence>
<dbReference type="PRINTS" id="PR00039">
    <property type="entry name" value="HTHLYSR"/>
</dbReference>
<dbReference type="STRING" id="910964.GEAM_2643"/>
<dbReference type="Pfam" id="PF03466">
    <property type="entry name" value="LysR_substrate"/>
    <property type="match status" value="1"/>
</dbReference>
<name>A0A085G815_EWIA3</name>
<dbReference type="EMBL" id="JMPJ01000063">
    <property type="protein sequence ID" value="KFC79860.1"/>
    <property type="molecule type" value="Genomic_DNA"/>
</dbReference>
<dbReference type="Pfam" id="PF00126">
    <property type="entry name" value="HTH_1"/>
    <property type="match status" value="1"/>
</dbReference>
<comment type="caution">
    <text evidence="7">The sequence shown here is derived from an EMBL/GenBank/DDBJ whole genome shotgun (WGS) entry which is preliminary data.</text>
</comment>
<protein>
    <submittedName>
        <fullName evidence="7">LysR family transcriptional regulator</fullName>
    </submittedName>
</protein>
<keyword evidence="8" id="KW-1185">Reference proteome</keyword>
<evidence type="ECO:0000313" key="7">
    <source>
        <dbReference type="EMBL" id="KFC79860.1"/>
    </source>
</evidence>
<evidence type="ECO:0000256" key="4">
    <source>
        <dbReference type="ARBA" id="ARBA00023125"/>
    </source>
</evidence>
<dbReference type="Gene3D" id="1.10.10.10">
    <property type="entry name" value="Winged helix-like DNA-binding domain superfamily/Winged helix DNA-binding domain"/>
    <property type="match status" value="1"/>
</dbReference>
<evidence type="ECO:0000313" key="8">
    <source>
        <dbReference type="Proteomes" id="UP000028640"/>
    </source>
</evidence>
<dbReference type="PROSITE" id="PS50931">
    <property type="entry name" value="HTH_LYSR"/>
    <property type="match status" value="1"/>
</dbReference>
<accession>A0A085G815</accession>
<dbReference type="InterPro" id="IPR036390">
    <property type="entry name" value="WH_DNA-bd_sf"/>
</dbReference>
<organism evidence="7 8">
    <name type="scientific">Ewingella americana (strain ATCC 33852 / DSM 4580 / CCUG 14506 / JCM 5911 / LMG 7869 / NCTC 12157 / CDC 1468-78)</name>
    <dbReference type="NCBI Taxonomy" id="910964"/>
    <lineage>
        <taxon>Bacteria</taxon>
        <taxon>Pseudomonadati</taxon>
        <taxon>Pseudomonadota</taxon>
        <taxon>Gammaproteobacteria</taxon>
        <taxon>Enterobacterales</taxon>
        <taxon>Yersiniaceae</taxon>
        <taxon>Ewingella</taxon>
    </lineage>
</organism>
<dbReference type="eggNOG" id="COG0583">
    <property type="taxonomic scope" value="Bacteria"/>
</dbReference>
<dbReference type="InterPro" id="IPR058163">
    <property type="entry name" value="LysR-type_TF_proteobact-type"/>
</dbReference>